<dbReference type="PROSITE" id="PS00211">
    <property type="entry name" value="ABC_TRANSPORTER_1"/>
    <property type="match status" value="1"/>
</dbReference>
<dbReference type="RefSeq" id="WP_141917570.1">
    <property type="nucleotide sequence ID" value="NZ_BAAAYS010000011.1"/>
</dbReference>
<keyword evidence="8" id="KW-1185">Reference proteome</keyword>
<comment type="caution">
    <text evidence="7">The sequence shown here is derived from an EMBL/GenBank/DDBJ whole genome shotgun (WGS) entry which is preliminary data.</text>
</comment>
<dbReference type="PANTHER" id="PTHR42711:SF17">
    <property type="entry name" value="ABC TRANSPORTER ATP-BINDING PROTEIN"/>
    <property type="match status" value="1"/>
</dbReference>
<dbReference type="InterPro" id="IPR017871">
    <property type="entry name" value="ABC_transporter-like_CS"/>
</dbReference>
<evidence type="ECO:0000313" key="7">
    <source>
        <dbReference type="EMBL" id="TQM63470.1"/>
    </source>
</evidence>
<reference evidence="7 8" key="1">
    <citation type="submission" date="2019-06" db="EMBL/GenBank/DDBJ databases">
        <title>Sequencing the genomes of 1000 actinobacteria strains.</title>
        <authorList>
            <person name="Klenk H.-P."/>
        </authorList>
    </citation>
    <scope>NUCLEOTIDE SEQUENCE [LARGE SCALE GENOMIC DNA]</scope>
    <source>
        <strain evidence="7 8">DSM 18031</strain>
    </source>
</reference>
<protein>
    <submittedName>
        <fullName evidence="7">ABC-2 type transport system ATP-binding protein</fullName>
    </submittedName>
</protein>
<name>A0A543HYV8_9MICO</name>
<dbReference type="SUPFAM" id="SSF52540">
    <property type="entry name" value="P-loop containing nucleoside triphosphate hydrolases"/>
    <property type="match status" value="1"/>
</dbReference>
<evidence type="ECO:0000256" key="5">
    <source>
        <dbReference type="ARBA" id="ARBA00023251"/>
    </source>
</evidence>
<evidence type="ECO:0000256" key="2">
    <source>
        <dbReference type="ARBA" id="ARBA00022448"/>
    </source>
</evidence>
<dbReference type="InterPro" id="IPR003439">
    <property type="entry name" value="ABC_transporter-like_ATP-bd"/>
</dbReference>
<dbReference type="OrthoDB" id="9804819at2"/>
<dbReference type="Gene3D" id="3.40.50.300">
    <property type="entry name" value="P-loop containing nucleotide triphosphate hydrolases"/>
    <property type="match status" value="1"/>
</dbReference>
<dbReference type="GO" id="GO:0016887">
    <property type="term" value="F:ATP hydrolysis activity"/>
    <property type="evidence" value="ECO:0007669"/>
    <property type="project" value="InterPro"/>
</dbReference>
<keyword evidence="2" id="KW-0813">Transport</keyword>
<keyword evidence="4 7" id="KW-0067">ATP-binding</keyword>
<evidence type="ECO:0000313" key="8">
    <source>
        <dbReference type="Proteomes" id="UP000318331"/>
    </source>
</evidence>
<dbReference type="InterPro" id="IPR050763">
    <property type="entry name" value="ABC_transporter_ATP-binding"/>
</dbReference>
<dbReference type="Proteomes" id="UP000318331">
    <property type="component" value="Unassembled WGS sequence"/>
</dbReference>
<keyword evidence="3" id="KW-0547">Nucleotide-binding</keyword>
<accession>A0A543HYV8</accession>
<dbReference type="SMART" id="SM00382">
    <property type="entry name" value="AAA"/>
    <property type="match status" value="1"/>
</dbReference>
<proteinExistence type="predicted"/>
<feature type="domain" description="ABC transporter" evidence="6">
    <location>
        <begin position="5"/>
        <end position="227"/>
    </location>
</feature>
<evidence type="ECO:0000256" key="4">
    <source>
        <dbReference type="ARBA" id="ARBA00022840"/>
    </source>
</evidence>
<dbReference type="GO" id="GO:0046677">
    <property type="term" value="P:response to antibiotic"/>
    <property type="evidence" value="ECO:0007669"/>
    <property type="project" value="UniProtKB-KW"/>
</dbReference>
<dbReference type="GO" id="GO:0005886">
    <property type="term" value="C:plasma membrane"/>
    <property type="evidence" value="ECO:0007669"/>
    <property type="project" value="UniProtKB-SubCell"/>
</dbReference>
<dbReference type="GO" id="GO:0005524">
    <property type="term" value="F:ATP binding"/>
    <property type="evidence" value="ECO:0007669"/>
    <property type="project" value="UniProtKB-KW"/>
</dbReference>
<dbReference type="InterPro" id="IPR003593">
    <property type="entry name" value="AAA+_ATPase"/>
</dbReference>
<evidence type="ECO:0000256" key="3">
    <source>
        <dbReference type="ARBA" id="ARBA00022741"/>
    </source>
</evidence>
<dbReference type="PANTHER" id="PTHR42711">
    <property type="entry name" value="ABC TRANSPORTER ATP-BINDING PROTEIN"/>
    <property type="match status" value="1"/>
</dbReference>
<dbReference type="EMBL" id="VFPN01000002">
    <property type="protein sequence ID" value="TQM63470.1"/>
    <property type="molecule type" value="Genomic_DNA"/>
</dbReference>
<dbReference type="CDD" id="cd03230">
    <property type="entry name" value="ABC_DR_subfamily_A"/>
    <property type="match status" value="1"/>
</dbReference>
<dbReference type="Pfam" id="PF00005">
    <property type="entry name" value="ABC_tran"/>
    <property type="match status" value="1"/>
</dbReference>
<gene>
    <name evidence="7" type="ORF">FB466_1733</name>
</gene>
<dbReference type="InterPro" id="IPR027417">
    <property type="entry name" value="P-loop_NTPase"/>
</dbReference>
<comment type="subcellular location">
    <subcellularLocation>
        <location evidence="1">Cell membrane</location>
        <topology evidence="1">Peripheral membrane protein</topology>
    </subcellularLocation>
</comment>
<evidence type="ECO:0000259" key="6">
    <source>
        <dbReference type="PROSITE" id="PS50893"/>
    </source>
</evidence>
<keyword evidence="5" id="KW-0046">Antibiotic resistance</keyword>
<dbReference type="AlphaFoldDB" id="A0A543HYV8"/>
<evidence type="ECO:0000256" key="1">
    <source>
        <dbReference type="ARBA" id="ARBA00004202"/>
    </source>
</evidence>
<organism evidence="7 8">
    <name type="scientific">Klugiella xanthotipulae</name>
    <dbReference type="NCBI Taxonomy" id="244735"/>
    <lineage>
        <taxon>Bacteria</taxon>
        <taxon>Bacillati</taxon>
        <taxon>Actinomycetota</taxon>
        <taxon>Actinomycetes</taxon>
        <taxon>Micrococcales</taxon>
        <taxon>Microbacteriaceae</taxon>
        <taxon>Klugiella</taxon>
    </lineage>
</organism>
<dbReference type="PROSITE" id="PS50893">
    <property type="entry name" value="ABC_TRANSPORTER_2"/>
    <property type="match status" value="1"/>
</dbReference>
<sequence>MTPVIQLAAVGKRFGTISALDGVSLEVRAGELVGLLGPNGAGKTTLLRVLEGLLPADSGTVRLCGEDPRRPHARLSLGATPQETALPDTLRVRELLRFVSDHYPHNRREEVIDSFALAGLLKRQVGALSGGQKRRVAVALAFIGAPRVVLLDEPTTGLDVEGRHALWQAIRSAHTDHTAIVITSHYIEEVEVLAQRVVIMDRGRTLMDRPTREIVTGRNSQHVHFTVGRAEEPRVRSLLRAHACTTTRGEAATRFAVSTDDPDSVVRLISESGLAFREISIEKPSLESAFLAAIRQNRAPSAEGMSS</sequence>